<evidence type="ECO:0000256" key="1">
    <source>
        <dbReference type="SAM" id="MobiDB-lite"/>
    </source>
</evidence>
<organism evidence="2 3">
    <name type="scientific">Gossypium stocksii</name>
    <dbReference type="NCBI Taxonomy" id="47602"/>
    <lineage>
        <taxon>Eukaryota</taxon>
        <taxon>Viridiplantae</taxon>
        <taxon>Streptophyta</taxon>
        <taxon>Embryophyta</taxon>
        <taxon>Tracheophyta</taxon>
        <taxon>Spermatophyta</taxon>
        <taxon>Magnoliopsida</taxon>
        <taxon>eudicotyledons</taxon>
        <taxon>Gunneridae</taxon>
        <taxon>Pentapetalae</taxon>
        <taxon>rosids</taxon>
        <taxon>malvids</taxon>
        <taxon>Malvales</taxon>
        <taxon>Malvaceae</taxon>
        <taxon>Malvoideae</taxon>
        <taxon>Gossypium</taxon>
    </lineage>
</organism>
<comment type="caution">
    <text evidence="2">The sequence shown here is derived from an EMBL/GenBank/DDBJ whole genome shotgun (WGS) entry which is preliminary data.</text>
</comment>
<dbReference type="EMBL" id="JAIQCV010000013">
    <property type="protein sequence ID" value="KAH1031056.1"/>
    <property type="molecule type" value="Genomic_DNA"/>
</dbReference>
<gene>
    <name evidence="2" type="ORF">J1N35_043230</name>
</gene>
<accession>A0A9D3ZEW9</accession>
<sequence length="224" mass="25403">MRLQCKFLASFNPYKYELFDVISEAHLNTVISSHISSGNVVIELYVKFVDANRFGPSLTTIEMNTGCAKIQVSFQMSKALNQIRDFKNFTICFRIHLSHSLSKAELQSLTTQFDYYDVPETSIGRYSSVFGINLNFRSQFQSGRINDLLISTRANDGMSNTVLECDNKSAYEKRDANKEKGAANANERDESEPEPIRQRDLDSLEVALFFEPDLITMGPEPLLV</sequence>
<name>A0A9D3ZEW9_9ROSI</name>
<protein>
    <submittedName>
        <fullName evidence="2">Uncharacterized protein</fullName>
    </submittedName>
</protein>
<dbReference type="Proteomes" id="UP000828251">
    <property type="component" value="Unassembled WGS sequence"/>
</dbReference>
<feature type="region of interest" description="Disordered" evidence="1">
    <location>
        <begin position="173"/>
        <end position="198"/>
    </location>
</feature>
<evidence type="ECO:0000313" key="3">
    <source>
        <dbReference type="Proteomes" id="UP000828251"/>
    </source>
</evidence>
<dbReference type="AlphaFoldDB" id="A0A9D3ZEW9"/>
<keyword evidence="3" id="KW-1185">Reference proteome</keyword>
<reference evidence="2 3" key="1">
    <citation type="journal article" date="2021" name="Plant Biotechnol. J.">
        <title>Multi-omics assisted identification of the key and species-specific regulatory components of drought-tolerant mechanisms in Gossypium stocksii.</title>
        <authorList>
            <person name="Yu D."/>
            <person name="Ke L."/>
            <person name="Zhang D."/>
            <person name="Wu Y."/>
            <person name="Sun Y."/>
            <person name="Mei J."/>
            <person name="Sun J."/>
            <person name="Sun Y."/>
        </authorList>
    </citation>
    <scope>NUCLEOTIDE SEQUENCE [LARGE SCALE GENOMIC DNA]</scope>
    <source>
        <strain evidence="3">cv. E1</strain>
        <tissue evidence="2">Leaf</tissue>
    </source>
</reference>
<evidence type="ECO:0000313" key="2">
    <source>
        <dbReference type="EMBL" id="KAH1031056.1"/>
    </source>
</evidence>
<proteinExistence type="predicted"/>